<dbReference type="Proteomes" id="UP001459277">
    <property type="component" value="Unassembled WGS sequence"/>
</dbReference>
<evidence type="ECO:0000313" key="3">
    <source>
        <dbReference type="Proteomes" id="UP001459277"/>
    </source>
</evidence>
<dbReference type="EMBL" id="JAZDWU010000041">
    <property type="protein sequence ID" value="KAK9982771.1"/>
    <property type="molecule type" value="Genomic_DNA"/>
</dbReference>
<evidence type="ECO:0000256" key="1">
    <source>
        <dbReference type="SAM" id="MobiDB-lite"/>
    </source>
</evidence>
<accession>A0AAW2B9R3</accession>
<reference evidence="2 3" key="1">
    <citation type="submission" date="2024-01" db="EMBL/GenBank/DDBJ databases">
        <title>A telomere-to-telomere, gap-free genome of sweet tea (Lithocarpus litseifolius).</title>
        <authorList>
            <person name="Zhou J."/>
        </authorList>
    </citation>
    <scope>NUCLEOTIDE SEQUENCE [LARGE SCALE GENOMIC DNA]</scope>
    <source>
        <strain evidence="2">Zhou-2022a</strain>
        <tissue evidence="2">Leaf</tissue>
    </source>
</reference>
<sequence length="127" mass="14086">MIPAKGIAPILIVAGHLIQEPILLEKKLFTNILSQHSKIRDFPFVECPELGIRRWDLKRSRGIPPLVEEQLLNGRFRSKEGSVPVPLPVRKVEVDDSNQLNTQFGSSSPTSGQAASKLNPQAIDKVK</sequence>
<proteinExistence type="predicted"/>
<comment type="caution">
    <text evidence="2">The sequence shown here is derived from an EMBL/GenBank/DDBJ whole genome shotgun (WGS) entry which is preliminary data.</text>
</comment>
<gene>
    <name evidence="2" type="ORF">SO802_035311</name>
</gene>
<dbReference type="AlphaFoldDB" id="A0AAW2B9R3"/>
<name>A0AAW2B9R3_9ROSI</name>
<keyword evidence="3" id="KW-1185">Reference proteome</keyword>
<feature type="region of interest" description="Disordered" evidence="1">
    <location>
        <begin position="96"/>
        <end position="127"/>
    </location>
</feature>
<feature type="compositionally biased region" description="Polar residues" evidence="1">
    <location>
        <begin position="97"/>
        <end position="119"/>
    </location>
</feature>
<evidence type="ECO:0000313" key="2">
    <source>
        <dbReference type="EMBL" id="KAK9982771.1"/>
    </source>
</evidence>
<organism evidence="2 3">
    <name type="scientific">Lithocarpus litseifolius</name>
    <dbReference type="NCBI Taxonomy" id="425828"/>
    <lineage>
        <taxon>Eukaryota</taxon>
        <taxon>Viridiplantae</taxon>
        <taxon>Streptophyta</taxon>
        <taxon>Embryophyta</taxon>
        <taxon>Tracheophyta</taxon>
        <taxon>Spermatophyta</taxon>
        <taxon>Magnoliopsida</taxon>
        <taxon>eudicotyledons</taxon>
        <taxon>Gunneridae</taxon>
        <taxon>Pentapetalae</taxon>
        <taxon>rosids</taxon>
        <taxon>fabids</taxon>
        <taxon>Fagales</taxon>
        <taxon>Fagaceae</taxon>
        <taxon>Lithocarpus</taxon>
    </lineage>
</organism>
<protein>
    <submittedName>
        <fullName evidence="2">Uncharacterized protein</fullName>
    </submittedName>
</protein>